<reference evidence="1" key="1">
    <citation type="submission" date="2022-07" db="EMBL/GenBank/DDBJ databases">
        <title>Phylogenomic reconstructions and comparative analyses of Kickxellomycotina fungi.</title>
        <authorList>
            <person name="Reynolds N.K."/>
            <person name="Stajich J.E."/>
            <person name="Barry K."/>
            <person name="Grigoriev I.V."/>
            <person name="Crous P."/>
            <person name="Smith M.E."/>
        </authorList>
    </citation>
    <scope>NUCLEOTIDE SEQUENCE</scope>
    <source>
        <strain evidence="1">BCRC 34381</strain>
    </source>
</reference>
<sequence>MDALNQQRNILNLLDRSSYQLRSLHGTSAEHFHNDHVVAINEQRQALNRLQEVVGRLRQFRH</sequence>
<comment type="caution">
    <text evidence="1">The sequence shown here is derived from an EMBL/GenBank/DDBJ whole genome shotgun (WGS) entry which is preliminary data.</text>
</comment>
<dbReference type="Proteomes" id="UP001143981">
    <property type="component" value="Unassembled WGS sequence"/>
</dbReference>
<evidence type="ECO:0000313" key="1">
    <source>
        <dbReference type="EMBL" id="KAJ1726165.1"/>
    </source>
</evidence>
<proteinExistence type="predicted"/>
<organism evidence="1 2">
    <name type="scientific">Coemansia biformis</name>
    <dbReference type="NCBI Taxonomy" id="1286918"/>
    <lineage>
        <taxon>Eukaryota</taxon>
        <taxon>Fungi</taxon>
        <taxon>Fungi incertae sedis</taxon>
        <taxon>Zoopagomycota</taxon>
        <taxon>Kickxellomycotina</taxon>
        <taxon>Kickxellomycetes</taxon>
        <taxon>Kickxellales</taxon>
        <taxon>Kickxellaceae</taxon>
        <taxon>Coemansia</taxon>
    </lineage>
</organism>
<dbReference type="AlphaFoldDB" id="A0A9W7YA08"/>
<name>A0A9W7YA08_9FUNG</name>
<evidence type="ECO:0000313" key="2">
    <source>
        <dbReference type="Proteomes" id="UP001143981"/>
    </source>
</evidence>
<keyword evidence="2" id="KW-1185">Reference proteome</keyword>
<dbReference type="EMBL" id="JANBOI010001736">
    <property type="protein sequence ID" value="KAJ1726165.1"/>
    <property type="molecule type" value="Genomic_DNA"/>
</dbReference>
<accession>A0A9W7YA08</accession>
<dbReference type="OrthoDB" id="5596795at2759"/>
<protein>
    <submittedName>
        <fullName evidence="1">Uncharacterized protein</fullName>
    </submittedName>
</protein>
<gene>
    <name evidence="1" type="ORF">LPJ61_005373</name>
</gene>